<dbReference type="PANTHER" id="PTHR47861:SF3">
    <property type="entry name" value="FKBP-TYPE PEPTIDYL-PROLYL CIS-TRANS ISOMERASE SLYD"/>
    <property type="match status" value="1"/>
</dbReference>
<evidence type="ECO:0000256" key="10">
    <source>
        <dbReference type="RuleBase" id="RU003915"/>
    </source>
</evidence>
<gene>
    <name evidence="13" type="ORF">BMG03_13695</name>
</gene>
<evidence type="ECO:0000256" key="2">
    <source>
        <dbReference type="ARBA" id="ARBA00004496"/>
    </source>
</evidence>
<keyword evidence="4" id="KW-0963">Cytoplasm</keyword>
<dbReference type="Proteomes" id="UP000185622">
    <property type="component" value="Chromosome"/>
</dbReference>
<evidence type="ECO:0000256" key="5">
    <source>
        <dbReference type="ARBA" id="ARBA00023110"/>
    </source>
</evidence>
<name>A0ABM6IIY3_9RHOB</name>
<evidence type="ECO:0000259" key="12">
    <source>
        <dbReference type="PROSITE" id="PS50059"/>
    </source>
</evidence>
<evidence type="ECO:0000313" key="14">
    <source>
        <dbReference type="Proteomes" id="UP000185622"/>
    </source>
</evidence>
<evidence type="ECO:0000256" key="11">
    <source>
        <dbReference type="SAM" id="MobiDB-lite"/>
    </source>
</evidence>
<feature type="compositionally biased region" description="Basic and acidic residues" evidence="11">
    <location>
        <begin position="55"/>
        <end position="78"/>
    </location>
</feature>
<evidence type="ECO:0000256" key="4">
    <source>
        <dbReference type="ARBA" id="ARBA00022490"/>
    </source>
</evidence>
<keyword evidence="6" id="KW-0143">Chaperone</keyword>
<comment type="similarity">
    <text evidence="3 10">Belongs to the FKBP-type PPIase family.</text>
</comment>
<comment type="function">
    <text evidence="8">Also involved in hydrogenase metallocenter assembly, probably by participating in the nickel insertion step. This function in hydrogenase biosynthesis requires chaperone activity and the presence of the metal-binding domain, but not PPIase activity.</text>
</comment>
<feature type="domain" description="PPIase FKBP-type" evidence="12">
    <location>
        <begin position="7"/>
        <end position="88"/>
    </location>
</feature>
<dbReference type="SUPFAM" id="SSF54534">
    <property type="entry name" value="FKBP-like"/>
    <property type="match status" value="1"/>
</dbReference>
<dbReference type="Pfam" id="PF00254">
    <property type="entry name" value="FKBP_C"/>
    <property type="match status" value="1"/>
</dbReference>
<dbReference type="EMBL" id="CP019437">
    <property type="protein sequence ID" value="AQS48729.1"/>
    <property type="molecule type" value="Genomic_DNA"/>
</dbReference>
<accession>A0ABM6IIY3</accession>
<comment type="subcellular location">
    <subcellularLocation>
        <location evidence="2">Cytoplasm</location>
    </subcellularLocation>
</comment>
<keyword evidence="7 9" id="KW-0413">Isomerase</keyword>
<reference evidence="13 14" key="1">
    <citation type="submission" date="2017-01" db="EMBL/GenBank/DDBJ databases">
        <title>The complete genome sequence of a sulfur-oxidizing marine bacterium Thioclava sp. 25B10_4T.</title>
        <authorList>
            <person name="Liu Y."/>
            <person name="Lai Q."/>
            <person name="Shao Z."/>
        </authorList>
    </citation>
    <scope>NUCLEOTIDE SEQUENCE [LARGE SCALE GENOMIC DNA]</scope>
    <source>
        <strain evidence="13 14">25B10_4</strain>
    </source>
</reference>
<dbReference type="InterPro" id="IPR001179">
    <property type="entry name" value="PPIase_FKBP_dom"/>
</dbReference>
<evidence type="ECO:0000256" key="9">
    <source>
        <dbReference type="PROSITE-ProRule" id="PRU00277"/>
    </source>
</evidence>
<evidence type="ECO:0000313" key="13">
    <source>
        <dbReference type="EMBL" id="AQS48729.1"/>
    </source>
</evidence>
<feature type="region of interest" description="Disordered" evidence="11">
    <location>
        <begin position="15"/>
        <end position="78"/>
    </location>
</feature>
<sequence length="143" mass="15461">MTQAKAGDTLHLHYTGKLDDGSVFDSSQGREPLSFTLGSGQIIPGLDKGVTGMEEGEKRTVRVEPEEAYGEHHPERMQAVDRANIPDDIPTEPGTQLQVQTQDGQTVNVTVAEANEKELVLDANHPLAGKALTFDVELVKIDA</sequence>
<organism evidence="13 14">
    <name type="scientific">Thioclava nitratireducens</name>
    <dbReference type="NCBI Taxonomy" id="1915078"/>
    <lineage>
        <taxon>Bacteria</taxon>
        <taxon>Pseudomonadati</taxon>
        <taxon>Pseudomonadota</taxon>
        <taxon>Alphaproteobacteria</taxon>
        <taxon>Rhodobacterales</taxon>
        <taxon>Paracoccaceae</taxon>
        <taxon>Thioclava</taxon>
    </lineage>
</organism>
<evidence type="ECO:0000256" key="3">
    <source>
        <dbReference type="ARBA" id="ARBA00006577"/>
    </source>
</evidence>
<dbReference type="RefSeq" id="WP_075775548.1">
    <property type="nucleotide sequence ID" value="NZ_CP019437.1"/>
</dbReference>
<dbReference type="PANTHER" id="PTHR47861">
    <property type="entry name" value="FKBP-TYPE PEPTIDYL-PROLYL CIS-TRANS ISOMERASE SLYD"/>
    <property type="match status" value="1"/>
</dbReference>
<keyword evidence="5 9" id="KW-0697">Rotamase</keyword>
<dbReference type="EC" id="5.2.1.8" evidence="10"/>
<evidence type="ECO:0000256" key="7">
    <source>
        <dbReference type="ARBA" id="ARBA00023235"/>
    </source>
</evidence>
<dbReference type="GO" id="GO:0016853">
    <property type="term" value="F:isomerase activity"/>
    <property type="evidence" value="ECO:0007669"/>
    <property type="project" value="UniProtKB-KW"/>
</dbReference>
<dbReference type="PROSITE" id="PS50059">
    <property type="entry name" value="FKBP_PPIASE"/>
    <property type="match status" value="1"/>
</dbReference>
<keyword evidence="14" id="KW-1185">Reference proteome</keyword>
<evidence type="ECO:0000256" key="8">
    <source>
        <dbReference type="ARBA" id="ARBA00037071"/>
    </source>
</evidence>
<comment type="catalytic activity">
    <reaction evidence="1 9 10">
        <text>[protein]-peptidylproline (omega=180) = [protein]-peptidylproline (omega=0)</text>
        <dbReference type="Rhea" id="RHEA:16237"/>
        <dbReference type="Rhea" id="RHEA-COMP:10747"/>
        <dbReference type="Rhea" id="RHEA-COMP:10748"/>
        <dbReference type="ChEBI" id="CHEBI:83833"/>
        <dbReference type="ChEBI" id="CHEBI:83834"/>
        <dbReference type="EC" id="5.2.1.8"/>
    </reaction>
</comment>
<dbReference type="Gene3D" id="3.10.50.40">
    <property type="match status" value="1"/>
</dbReference>
<dbReference type="InterPro" id="IPR046357">
    <property type="entry name" value="PPIase_dom_sf"/>
</dbReference>
<proteinExistence type="inferred from homology"/>
<protein>
    <recommendedName>
        <fullName evidence="10">Peptidyl-prolyl cis-trans isomerase</fullName>
        <ecNumber evidence="10">5.2.1.8</ecNumber>
    </recommendedName>
</protein>
<evidence type="ECO:0000256" key="1">
    <source>
        <dbReference type="ARBA" id="ARBA00000971"/>
    </source>
</evidence>
<evidence type="ECO:0000256" key="6">
    <source>
        <dbReference type="ARBA" id="ARBA00023186"/>
    </source>
</evidence>